<dbReference type="Pfam" id="PF01359">
    <property type="entry name" value="Transposase_1"/>
    <property type="match status" value="1"/>
</dbReference>
<dbReference type="Proteomes" id="UP000499080">
    <property type="component" value="Unassembled WGS sequence"/>
</dbReference>
<name>A0A4Y2IWY8_ARAVE</name>
<feature type="region of interest" description="Disordered" evidence="1">
    <location>
        <begin position="79"/>
        <end position="101"/>
    </location>
</feature>
<dbReference type="PANTHER" id="PTHR46060">
    <property type="entry name" value="MARINER MOS1 TRANSPOSASE-LIKE PROTEIN"/>
    <property type="match status" value="1"/>
</dbReference>
<evidence type="ECO:0000256" key="1">
    <source>
        <dbReference type="SAM" id="MobiDB-lite"/>
    </source>
</evidence>
<dbReference type="InterPro" id="IPR052709">
    <property type="entry name" value="Transposase-MT_Hybrid"/>
</dbReference>
<dbReference type="PANTHER" id="PTHR46060:SF1">
    <property type="entry name" value="MARINER MOS1 TRANSPOSASE-LIKE PROTEIN"/>
    <property type="match status" value="1"/>
</dbReference>
<accession>A0A4Y2IWY8</accession>
<keyword evidence="3" id="KW-1185">Reference proteome</keyword>
<dbReference type="EMBL" id="BGPR01002944">
    <property type="protein sequence ID" value="GBM81402.1"/>
    <property type="molecule type" value="Genomic_DNA"/>
</dbReference>
<proteinExistence type="predicted"/>
<dbReference type="OrthoDB" id="6434511at2759"/>
<comment type="caution">
    <text evidence="2">The sequence shown here is derived from an EMBL/GenBank/DDBJ whole genome shotgun (WGS) entry which is preliminary data.</text>
</comment>
<dbReference type="InterPro" id="IPR036397">
    <property type="entry name" value="RNaseH_sf"/>
</dbReference>
<sequence>MRKGKEVQQRAHSIVHHQLDFRKLCSQWIPYSLTSEHKGARFDASLEFLQRYSVEGNDFLSRIITGDETWVHRFTPETKQASMARRHTSSPVRTKSKVPPSADKVMTTVSFDCEGVVYTEFKRKGRTINAESNCETLRGLLKALKNKRRGKLSKGIVLLHDNARPHKARATQGLLFSFGWEVRQHPALIMRDLITTAINGSSFINSNNFRIHFLQFHCLIVSLCKTELNNTNGNSSTF</sequence>
<evidence type="ECO:0000313" key="2">
    <source>
        <dbReference type="EMBL" id="GBM81402.1"/>
    </source>
</evidence>
<protein>
    <submittedName>
        <fullName evidence="2">Mariner Mos1 transposase</fullName>
    </submittedName>
</protein>
<dbReference type="GO" id="GO:0003676">
    <property type="term" value="F:nucleic acid binding"/>
    <property type="evidence" value="ECO:0007669"/>
    <property type="project" value="InterPro"/>
</dbReference>
<dbReference type="Gene3D" id="3.30.420.10">
    <property type="entry name" value="Ribonuclease H-like superfamily/Ribonuclease H"/>
    <property type="match status" value="1"/>
</dbReference>
<reference evidence="2 3" key="1">
    <citation type="journal article" date="2019" name="Sci. Rep.">
        <title>Orb-weaving spider Araneus ventricosus genome elucidates the spidroin gene catalogue.</title>
        <authorList>
            <person name="Kono N."/>
            <person name="Nakamura H."/>
            <person name="Ohtoshi R."/>
            <person name="Moran D.A.P."/>
            <person name="Shinohara A."/>
            <person name="Yoshida Y."/>
            <person name="Fujiwara M."/>
            <person name="Mori M."/>
            <person name="Tomita M."/>
            <person name="Arakawa K."/>
        </authorList>
    </citation>
    <scope>NUCLEOTIDE SEQUENCE [LARGE SCALE GENOMIC DNA]</scope>
</reference>
<evidence type="ECO:0000313" key="3">
    <source>
        <dbReference type="Proteomes" id="UP000499080"/>
    </source>
</evidence>
<dbReference type="InterPro" id="IPR001888">
    <property type="entry name" value="Transposase_1"/>
</dbReference>
<gene>
    <name evidence="2" type="primary">marinerT_36</name>
    <name evidence="2" type="ORF">AVEN_241793_1</name>
</gene>
<dbReference type="AlphaFoldDB" id="A0A4Y2IWY8"/>
<organism evidence="2 3">
    <name type="scientific">Araneus ventricosus</name>
    <name type="common">Orbweaver spider</name>
    <name type="synonym">Epeira ventricosa</name>
    <dbReference type="NCBI Taxonomy" id="182803"/>
    <lineage>
        <taxon>Eukaryota</taxon>
        <taxon>Metazoa</taxon>
        <taxon>Ecdysozoa</taxon>
        <taxon>Arthropoda</taxon>
        <taxon>Chelicerata</taxon>
        <taxon>Arachnida</taxon>
        <taxon>Araneae</taxon>
        <taxon>Araneomorphae</taxon>
        <taxon>Entelegynae</taxon>
        <taxon>Araneoidea</taxon>
        <taxon>Araneidae</taxon>
        <taxon>Araneus</taxon>
    </lineage>
</organism>